<organism evidence="5 6">
    <name type="scientific">Deinococcus aquiradiocola</name>
    <dbReference type="NCBI Taxonomy" id="393059"/>
    <lineage>
        <taxon>Bacteria</taxon>
        <taxon>Thermotogati</taxon>
        <taxon>Deinococcota</taxon>
        <taxon>Deinococci</taxon>
        <taxon>Deinococcales</taxon>
        <taxon>Deinococcaceae</taxon>
        <taxon>Deinococcus</taxon>
    </lineage>
</organism>
<name>A0A917PDK5_9DEIO</name>
<evidence type="ECO:0000256" key="1">
    <source>
        <dbReference type="ARBA" id="ARBA00010088"/>
    </source>
</evidence>
<dbReference type="GO" id="GO:0016020">
    <property type="term" value="C:membrane"/>
    <property type="evidence" value="ECO:0007669"/>
    <property type="project" value="TreeGrafter"/>
</dbReference>
<protein>
    <submittedName>
        <fullName evidence="5">Proline iminopeptidase</fullName>
    </submittedName>
</protein>
<evidence type="ECO:0000313" key="6">
    <source>
        <dbReference type="Proteomes" id="UP000635726"/>
    </source>
</evidence>
<dbReference type="PANTHER" id="PTHR43798:SF33">
    <property type="entry name" value="HYDROLASE, PUTATIVE (AFU_ORTHOLOGUE AFUA_2G14860)-RELATED"/>
    <property type="match status" value="1"/>
</dbReference>
<comment type="similarity">
    <text evidence="1">Belongs to the peptidase S33 family.</text>
</comment>
<dbReference type="InterPro" id="IPR050266">
    <property type="entry name" value="AB_hydrolase_sf"/>
</dbReference>
<evidence type="ECO:0000256" key="2">
    <source>
        <dbReference type="ARBA" id="ARBA00022801"/>
    </source>
</evidence>
<gene>
    <name evidence="5" type="ORF">GCM10008939_15100</name>
</gene>
<dbReference type="InterPro" id="IPR000073">
    <property type="entry name" value="AB_hydrolase_1"/>
</dbReference>
<dbReference type="SUPFAM" id="SSF53474">
    <property type="entry name" value="alpha/beta-Hydrolases"/>
    <property type="match status" value="1"/>
</dbReference>
<dbReference type="AlphaFoldDB" id="A0A917PDK5"/>
<dbReference type="Gene3D" id="3.40.50.1820">
    <property type="entry name" value="alpha/beta hydrolase"/>
    <property type="match status" value="1"/>
</dbReference>
<evidence type="ECO:0000259" key="4">
    <source>
        <dbReference type="Pfam" id="PF00561"/>
    </source>
</evidence>
<dbReference type="GO" id="GO:0008233">
    <property type="term" value="F:peptidase activity"/>
    <property type="evidence" value="ECO:0007669"/>
    <property type="project" value="InterPro"/>
</dbReference>
<dbReference type="InterPro" id="IPR002410">
    <property type="entry name" value="Peptidase_S33"/>
</dbReference>
<reference evidence="5" key="1">
    <citation type="journal article" date="2014" name="Int. J. Syst. Evol. Microbiol.">
        <title>Complete genome sequence of Corynebacterium casei LMG S-19264T (=DSM 44701T), isolated from a smear-ripened cheese.</title>
        <authorList>
            <consortium name="US DOE Joint Genome Institute (JGI-PGF)"/>
            <person name="Walter F."/>
            <person name="Albersmeier A."/>
            <person name="Kalinowski J."/>
            <person name="Ruckert C."/>
        </authorList>
    </citation>
    <scope>NUCLEOTIDE SEQUENCE</scope>
    <source>
        <strain evidence="5">JCM 14371</strain>
    </source>
</reference>
<keyword evidence="6" id="KW-1185">Reference proteome</keyword>
<dbReference type="Proteomes" id="UP000635726">
    <property type="component" value="Unassembled WGS sequence"/>
</dbReference>
<dbReference type="PRINTS" id="PR00793">
    <property type="entry name" value="PROAMNOPTASE"/>
</dbReference>
<comment type="caution">
    <text evidence="5">The sequence shown here is derived from an EMBL/GenBank/DDBJ whole genome shotgun (WGS) entry which is preliminary data.</text>
</comment>
<dbReference type="PANTHER" id="PTHR43798">
    <property type="entry name" value="MONOACYLGLYCEROL LIPASE"/>
    <property type="match status" value="1"/>
</dbReference>
<evidence type="ECO:0000256" key="3">
    <source>
        <dbReference type="SAM" id="MobiDB-lite"/>
    </source>
</evidence>
<evidence type="ECO:0000313" key="5">
    <source>
        <dbReference type="EMBL" id="GGJ71713.1"/>
    </source>
</evidence>
<accession>A0A917PDK5</accession>
<reference evidence="5" key="2">
    <citation type="submission" date="2020-09" db="EMBL/GenBank/DDBJ databases">
        <authorList>
            <person name="Sun Q."/>
            <person name="Ohkuma M."/>
        </authorList>
    </citation>
    <scope>NUCLEOTIDE SEQUENCE</scope>
    <source>
        <strain evidence="5">JCM 14371</strain>
    </source>
</reference>
<dbReference type="Pfam" id="PF00561">
    <property type="entry name" value="Abhydrolase_1"/>
    <property type="match status" value="1"/>
</dbReference>
<dbReference type="GO" id="GO:0006508">
    <property type="term" value="P:proteolysis"/>
    <property type="evidence" value="ECO:0007669"/>
    <property type="project" value="InterPro"/>
</dbReference>
<sequence length="329" mass="36342">MTAPHDEQDETLNDETGTDRAPSDWTGDGLTDETPHYEHLNGADLYFEVVGPEDAPVVVFLHGGPGYNSYSFRALVGDRLDRYRMVYLDMRGAGRSGPLADTQQGGDTLDIDTLVGDLEALRDYLGVERFTPLGHGFGALVALEYGRRHPLQTARVVTVNPWVHFPDLALTLLAEASAQRGVKLDDPAERLRADAAEGEHVAVGEARLEAAFALVNGRDLLNSVQFMDRASRMRLEYADVEGQLLGGGEVQQALVNQGLWSFEYPPFLMEQKRPVYVIAGVEDRTSYPQQVGWLEDLANADVNLLQTGHYPWLDDEDAFVEALERAVEG</sequence>
<feature type="region of interest" description="Disordered" evidence="3">
    <location>
        <begin position="1"/>
        <end position="34"/>
    </location>
</feature>
<keyword evidence="2" id="KW-0378">Hydrolase</keyword>
<dbReference type="RefSeq" id="WP_188961850.1">
    <property type="nucleotide sequence ID" value="NZ_BMOE01000004.1"/>
</dbReference>
<feature type="domain" description="AB hydrolase-1" evidence="4">
    <location>
        <begin position="56"/>
        <end position="313"/>
    </location>
</feature>
<dbReference type="InterPro" id="IPR029058">
    <property type="entry name" value="AB_hydrolase_fold"/>
</dbReference>
<dbReference type="EMBL" id="BMOE01000004">
    <property type="protein sequence ID" value="GGJ71713.1"/>
    <property type="molecule type" value="Genomic_DNA"/>
</dbReference>
<proteinExistence type="inferred from homology"/>